<dbReference type="RefSeq" id="WP_189682648.1">
    <property type="nucleotide sequence ID" value="NZ_BNCJ01000027.1"/>
</dbReference>
<keyword evidence="1" id="KW-0812">Transmembrane</keyword>
<reference evidence="2" key="1">
    <citation type="journal article" date="2014" name="Int. J. Syst. Evol. Microbiol.">
        <title>Complete genome sequence of Corynebacterium casei LMG S-19264T (=DSM 44701T), isolated from a smear-ripened cheese.</title>
        <authorList>
            <consortium name="US DOE Joint Genome Institute (JGI-PGF)"/>
            <person name="Walter F."/>
            <person name="Albersmeier A."/>
            <person name="Kalinowski J."/>
            <person name="Ruckert C."/>
        </authorList>
    </citation>
    <scope>NUCLEOTIDE SEQUENCE</scope>
    <source>
        <strain evidence="2">KCTC 42650</strain>
    </source>
</reference>
<comment type="caution">
    <text evidence="2">The sequence shown here is derived from an EMBL/GenBank/DDBJ whole genome shotgun (WGS) entry which is preliminary data.</text>
</comment>
<sequence>MIAWAAFGLSAGATGWIMFGWPGVLGAMAVAVCAAVAELCGGKIFAAAGRFLRSPLGRWALLALVVAAFLGWWRWDAWRDARRAQELRDYRQHIQTRERIDDAISDPRTPADIAERLRRLAQ</sequence>
<keyword evidence="1" id="KW-0472">Membrane</keyword>
<organism evidence="2 3">
    <name type="scientific">Seohaeicola zhoushanensis</name>
    <dbReference type="NCBI Taxonomy" id="1569283"/>
    <lineage>
        <taxon>Bacteria</taxon>
        <taxon>Pseudomonadati</taxon>
        <taxon>Pseudomonadota</taxon>
        <taxon>Alphaproteobacteria</taxon>
        <taxon>Rhodobacterales</taxon>
        <taxon>Roseobacteraceae</taxon>
        <taxon>Seohaeicola</taxon>
    </lineage>
</organism>
<keyword evidence="1" id="KW-1133">Transmembrane helix</keyword>
<dbReference type="EMBL" id="BNCJ01000027">
    <property type="protein sequence ID" value="GHF71266.1"/>
    <property type="molecule type" value="Genomic_DNA"/>
</dbReference>
<proteinExistence type="predicted"/>
<dbReference type="AlphaFoldDB" id="A0A8J3H352"/>
<evidence type="ECO:0000313" key="2">
    <source>
        <dbReference type="EMBL" id="GHF71266.1"/>
    </source>
</evidence>
<evidence type="ECO:0000256" key="1">
    <source>
        <dbReference type="SAM" id="Phobius"/>
    </source>
</evidence>
<keyword evidence="3" id="KW-1185">Reference proteome</keyword>
<gene>
    <name evidence="2" type="ORF">GCM10017056_47730</name>
</gene>
<dbReference type="Proteomes" id="UP000626220">
    <property type="component" value="Unassembled WGS sequence"/>
</dbReference>
<accession>A0A8J3H352</accession>
<protein>
    <submittedName>
        <fullName evidence="2">Uncharacterized protein</fullName>
    </submittedName>
</protein>
<name>A0A8J3H352_9RHOB</name>
<evidence type="ECO:0000313" key="3">
    <source>
        <dbReference type="Proteomes" id="UP000626220"/>
    </source>
</evidence>
<reference evidence="2" key="2">
    <citation type="submission" date="2020-09" db="EMBL/GenBank/DDBJ databases">
        <authorList>
            <person name="Sun Q."/>
            <person name="Kim S."/>
        </authorList>
    </citation>
    <scope>NUCLEOTIDE SEQUENCE</scope>
    <source>
        <strain evidence="2">KCTC 42650</strain>
    </source>
</reference>
<feature type="transmembrane region" description="Helical" evidence="1">
    <location>
        <begin position="58"/>
        <end position="75"/>
    </location>
</feature>